<dbReference type="AlphaFoldDB" id="A0A4Q4KRH6"/>
<keyword evidence="4" id="KW-1185">Reference proteome</keyword>
<organism evidence="3 4">
    <name type="scientific">Brumimicrobium glaciale</name>
    <dbReference type="NCBI Taxonomy" id="200475"/>
    <lineage>
        <taxon>Bacteria</taxon>
        <taxon>Pseudomonadati</taxon>
        <taxon>Bacteroidota</taxon>
        <taxon>Flavobacteriia</taxon>
        <taxon>Flavobacteriales</taxon>
        <taxon>Crocinitomicaceae</taxon>
        <taxon>Brumimicrobium</taxon>
    </lineage>
</organism>
<dbReference type="Pfam" id="PF01381">
    <property type="entry name" value="HTH_3"/>
    <property type="match status" value="1"/>
</dbReference>
<proteinExistence type="predicted"/>
<dbReference type="SMART" id="SM00530">
    <property type="entry name" value="HTH_XRE"/>
    <property type="match status" value="1"/>
</dbReference>
<dbReference type="Gene3D" id="1.10.260.40">
    <property type="entry name" value="lambda repressor-like DNA-binding domains"/>
    <property type="match status" value="1"/>
</dbReference>
<evidence type="ECO:0000256" key="1">
    <source>
        <dbReference type="SAM" id="MobiDB-lite"/>
    </source>
</evidence>
<feature type="region of interest" description="Disordered" evidence="1">
    <location>
        <begin position="101"/>
        <end position="124"/>
    </location>
</feature>
<dbReference type="GO" id="GO:0003677">
    <property type="term" value="F:DNA binding"/>
    <property type="evidence" value="ECO:0007669"/>
    <property type="project" value="InterPro"/>
</dbReference>
<accession>A0A4Q4KRH6</accession>
<dbReference type="Proteomes" id="UP000293952">
    <property type="component" value="Unassembled WGS sequence"/>
</dbReference>
<protein>
    <submittedName>
        <fullName evidence="3">XRE family transcriptional regulator</fullName>
    </submittedName>
</protein>
<evidence type="ECO:0000313" key="4">
    <source>
        <dbReference type="Proteomes" id="UP000293952"/>
    </source>
</evidence>
<dbReference type="InterPro" id="IPR001387">
    <property type="entry name" value="Cro/C1-type_HTH"/>
</dbReference>
<comment type="caution">
    <text evidence="3">The sequence shown here is derived from an EMBL/GenBank/DDBJ whole genome shotgun (WGS) entry which is preliminary data.</text>
</comment>
<feature type="domain" description="HTH cro/C1-type" evidence="2">
    <location>
        <begin position="9"/>
        <end position="64"/>
    </location>
</feature>
<evidence type="ECO:0000259" key="2">
    <source>
        <dbReference type="PROSITE" id="PS50943"/>
    </source>
</evidence>
<dbReference type="OrthoDB" id="1034290at2"/>
<dbReference type="InterPro" id="IPR010982">
    <property type="entry name" value="Lambda_DNA-bd_dom_sf"/>
</dbReference>
<dbReference type="CDD" id="cd00093">
    <property type="entry name" value="HTH_XRE"/>
    <property type="match status" value="1"/>
</dbReference>
<name>A0A4Q4KRH6_9FLAO</name>
<reference evidence="3 4" key="1">
    <citation type="submission" date="2019-02" db="EMBL/GenBank/DDBJ databases">
        <title>Genome sequence of the sea-ice species Brumimicrobium glaciale.</title>
        <authorList>
            <person name="Bowman J.P."/>
        </authorList>
    </citation>
    <scope>NUCLEOTIDE SEQUENCE [LARGE SCALE GENOMIC DNA]</scope>
    <source>
        <strain evidence="3 4">IC156</strain>
    </source>
</reference>
<dbReference type="SUPFAM" id="SSF47413">
    <property type="entry name" value="lambda repressor-like DNA-binding domains"/>
    <property type="match status" value="1"/>
</dbReference>
<gene>
    <name evidence="3" type="ORF">ERX46_04340</name>
</gene>
<evidence type="ECO:0000313" key="3">
    <source>
        <dbReference type="EMBL" id="RYM34609.1"/>
    </source>
</evidence>
<dbReference type="EMBL" id="SETE01000002">
    <property type="protein sequence ID" value="RYM34609.1"/>
    <property type="molecule type" value="Genomic_DNA"/>
</dbReference>
<dbReference type="PROSITE" id="PS50943">
    <property type="entry name" value="HTH_CROC1"/>
    <property type="match status" value="1"/>
</dbReference>
<sequence>MYMSISERLQMVIKMNGMTNASFADEIGVQRSSISHVLAGRNKPSIDFIQKILVTFPKVNADWLVTGKRIGKISGSTEEIEVKEERNVTTEVNAPIQTIHEEEPGEYKGVSREKPVENREPDLDSQRKITKILVFYDDGTFEETVPKH</sequence>